<keyword evidence="3" id="KW-1003">Cell membrane</keyword>
<reference evidence="11 12" key="1">
    <citation type="submission" date="2019-09" db="EMBL/GenBank/DDBJ databases">
        <title>Draft genome sequencing and comparative genomics of hatchery-associated Vibrios.</title>
        <authorList>
            <person name="Kehlet-Delgado H."/>
            <person name="Mueller R.S."/>
        </authorList>
    </citation>
    <scope>NUCLEOTIDE SEQUENCE [LARGE SCALE GENOMIC DNA]</scope>
    <source>
        <strain evidence="11 12">00-90-10</strain>
    </source>
</reference>
<keyword evidence="2 9" id="KW-0813">Transport</keyword>
<keyword evidence="7 9" id="KW-0472">Membrane</keyword>
<feature type="transmembrane region" description="Helical" evidence="9">
    <location>
        <begin position="100"/>
        <end position="122"/>
    </location>
</feature>
<sequence length="189" mass="22146">MNEIISTAVPTANPIKKCLYWLDNNIEKYLIVSSYSIMTVIIFVEIIRRFFFSIQAPWSTSIPVLLFLWLTWVGAAVNVKNRTHLSLTEIRLRLPYKMQFICLILDAVLWLVFAGVVLYFATDQVRIAYDNFAIVQGTDDVMQWWFYMATPVGWALIIYRVIQNFFQDCKRYRNNQPLIIQTSLAEKEA</sequence>
<evidence type="ECO:0000256" key="1">
    <source>
        <dbReference type="ARBA" id="ARBA00004429"/>
    </source>
</evidence>
<feature type="transmembrane region" description="Helical" evidence="9">
    <location>
        <begin position="58"/>
        <end position="79"/>
    </location>
</feature>
<comment type="subunit">
    <text evidence="9">The complex comprises the extracytoplasmic solute receptor protein and the two transmembrane proteins.</text>
</comment>
<protein>
    <recommendedName>
        <fullName evidence="9">TRAP transporter small permease protein</fullName>
    </recommendedName>
</protein>
<dbReference type="GO" id="GO:0022857">
    <property type="term" value="F:transmembrane transporter activity"/>
    <property type="evidence" value="ECO:0007669"/>
    <property type="project" value="UniProtKB-UniRule"/>
</dbReference>
<dbReference type="PANTHER" id="PTHR35011:SF2">
    <property type="entry name" value="2,3-DIKETO-L-GULONATE TRAP TRANSPORTER SMALL PERMEASE PROTEIN YIAM"/>
    <property type="match status" value="1"/>
</dbReference>
<evidence type="ECO:0000256" key="2">
    <source>
        <dbReference type="ARBA" id="ARBA00022448"/>
    </source>
</evidence>
<evidence type="ECO:0000256" key="4">
    <source>
        <dbReference type="ARBA" id="ARBA00022519"/>
    </source>
</evidence>
<gene>
    <name evidence="11" type="ORF">F0245_03695</name>
</gene>
<keyword evidence="4 9" id="KW-0997">Cell inner membrane</keyword>
<feature type="domain" description="Tripartite ATP-independent periplasmic transporters DctQ component" evidence="10">
    <location>
        <begin position="38"/>
        <end position="169"/>
    </location>
</feature>
<dbReference type="InterPro" id="IPR007387">
    <property type="entry name" value="TRAP_DctQ"/>
</dbReference>
<dbReference type="GO" id="GO:0015740">
    <property type="term" value="P:C4-dicarboxylate transport"/>
    <property type="evidence" value="ECO:0007669"/>
    <property type="project" value="TreeGrafter"/>
</dbReference>
<evidence type="ECO:0000256" key="8">
    <source>
        <dbReference type="ARBA" id="ARBA00038436"/>
    </source>
</evidence>
<evidence type="ECO:0000256" key="6">
    <source>
        <dbReference type="ARBA" id="ARBA00022989"/>
    </source>
</evidence>
<organism evidence="11 12">
    <name type="scientific">Vibrio chagasii</name>
    <dbReference type="NCBI Taxonomy" id="170679"/>
    <lineage>
        <taxon>Bacteria</taxon>
        <taxon>Pseudomonadati</taxon>
        <taxon>Pseudomonadota</taxon>
        <taxon>Gammaproteobacteria</taxon>
        <taxon>Vibrionales</taxon>
        <taxon>Vibrionaceae</taxon>
        <taxon>Vibrio</taxon>
    </lineage>
</organism>
<feature type="transmembrane region" description="Helical" evidence="9">
    <location>
        <begin position="142"/>
        <end position="162"/>
    </location>
</feature>
<keyword evidence="5 9" id="KW-0812">Transmembrane</keyword>
<comment type="caution">
    <text evidence="11">The sequence shown here is derived from an EMBL/GenBank/DDBJ whole genome shotgun (WGS) entry which is preliminary data.</text>
</comment>
<evidence type="ECO:0000256" key="9">
    <source>
        <dbReference type="RuleBase" id="RU369079"/>
    </source>
</evidence>
<evidence type="ECO:0000313" key="11">
    <source>
        <dbReference type="EMBL" id="NOH32485.1"/>
    </source>
</evidence>
<dbReference type="Pfam" id="PF04290">
    <property type="entry name" value="DctQ"/>
    <property type="match status" value="1"/>
</dbReference>
<dbReference type="RefSeq" id="WP_171366772.1">
    <property type="nucleotide sequence ID" value="NZ_VTXW01000002.1"/>
</dbReference>
<evidence type="ECO:0000256" key="3">
    <source>
        <dbReference type="ARBA" id="ARBA00022475"/>
    </source>
</evidence>
<comment type="subcellular location">
    <subcellularLocation>
        <location evidence="1 9">Cell inner membrane</location>
        <topology evidence="1 9">Multi-pass membrane protein</topology>
    </subcellularLocation>
</comment>
<feature type="transmembrane region" description="Helical" evidence="9">
    <location>
        <begin position="29"/>
        <end position="52"/>
    </location>
</feature>
<dbReference type="PANTHER" id="PTHR35011">
    <property type="entry name" value="2,3-DIKETO-L-GULONATE TRAP TRANSPORTER SMALL PERMEASE PROTEIN YIAM"/>
    <property type="match status" value="1"/>
</dbReference>
<dbReference type="GO" id="GO:0005886">
    <property type="term" value="C:plasma membrane"/>
    <property type="evidence" value="ECO:0007669"/>
    <property type="project" value="UniProtKB-SubCell"/>
</dbReference>
<dbReference type="Proteomes" id="UP000525336">
    <property type="component" value="Unassembled WGS sequence"/>
</dbReference>
<dbReference type="EMBL" id="VTXW01000002">
    <property type="protein sequence ID" value="NOH32485.1"/>
    <property type="molecule type" value="Genomic_DNA"/>
</dbReference>
<comment type="function">
    <text evidence="9">Part of the tripartite ATP-independent periplasmic (TRAP) transport system.</text>
</comment>
<dbReference type="AlphaFoldDB" id="A0A7Y4DQD9"/>
<dbReference type="InterPro" id="IPR055348">
    <property type="entry name" value="DctQ"/>
</dbReference>
<accession>A0A7Y4DQD9</accession>
<evidence type="ECO:0000313" key="12">
    <source>
        <dbReference type="Proteomes" id="UP000525336"/>
    </source>
</evidence>
<proteinExistence type="inferred from homology"/>
<evidence type="ECO:0000256" key="5">
    <source>
        <dbReference type="ARBA" id="ARBA00022692"/>
    </source>
</evidence>
<comment type="similarity">
    <text evidence="8 9">Belongs to the TRAP transporter small permease family.</text>
</comment>
<evidence type="ECO:0000259" key="10">
    <source>
        <dbReference type="Pfam" id="PF04290"/>
    </source>
</evidence>
<evidence type="ECO:0000256" key="7">
    <source>
        <dbReference type="ARBA" id="ARBA00023136"/>
    </source>
</evidence>
<keyword evidence="6 9" id="KW-1133">Transmembrane helix</keyword>
<name>A0A7Y4DQD9_9VIBR</name>